<evidence type="ECO:0000313" key="1">
    <source>
        <dbReference type="EMBL" id="RFC53368.1"/>
    </source>
</evidence>
<proteinExistence type="predicted"/>
<name>A0A3E1EV19_9FLAO</name>
<dbReference type="AlphaFoldDB" id="A0A3E1EV19"/>
<gene>
    <name evidence="1" type="ORF">DXU93_13120</name>
</gene>
<sequence length="179" mass="20604">MFKLLIIADLSKQDILASTIEYFAGNGLHIDLLSIYKPRKEDVSIINLNDIIYREKVNRMNVFIAAQLNTHRFFKDFSLFGKVRLGIIEKLLQDELNKKFYDGVLLFEEVQKAKIRKLSALNTPIFSLTKSEGKDYIRFENAIPLASKEHLFNTLSKLNPSSKKDVFKLDIPVSNSDFS</sequence>
<evidence type="ECO:0000313" key="2">
    <source>
        <dbReference type="Proteomes" id="UP000257127"/>
    </source>
</evidence>
<dbReference type="RefSeq" id="WP_116881760.1">
    <property type="nucleotide sequence ID" value="NZ_QURB01000009.1"/>
</dbReference>
<protein>
    <submittedName>
        <fullName evidence="1">Uncharacterized protein</fullName>
    </submittedName>
</protein>
<reference evidence="1 2" key="1">
    <citation type="submission" date="2018-08" db="EMBL/GenBank/DDBJ databases">
        <title>The draft genome squence of Brumimicrobium sp. N62.</title>
        <authorList>
            <person name="Du Z.-J."/>
            <person name="Luo H.-R."/>
        </authorList>
    </citation>
    <scope>NUCLEOTIDE SEQUENCE [LARGE SCALE GENOMIC DNA]</scope>
    <source>
        <strain evidence="1 2">N62</strain>
    </source>
</reference>
<dbReference type="EMBL" id="QURB01000009">
    <property type="protein sequence ID" value="RFC53368.1"/>
    <property type="molecule type" value="Genomic_DNA"/>
</dbReference>
<keyword evidence="2" id="KW-1185">Reference proteome</keyword>
<organism evidence="1 2">
    <name type="scientific">Brumimicrobium aurantiacum</name>
    <dbReference type="NCBI Taxonomy" id="1737063"/>
    <lineage>
        <taxon>Bacteria</taxon>
        <taxon>Pseudomonadati</taxon>
        <taxon>Bacteroidota</taxon>
        <taxon>Flavobacteriia</taxon>
        <taxon>Flavobacteriales</taxon>
        <taxon>Crocinitomicaceae</taxon>
        <taxon>Brumimicrobium</taxon>
    </lineage>
</organism>
<accession>A0A3E1EV19</accession>
<dbReference type="OrthoDB" id="9796039at2"/>
<dbReference type="Proteomes" id="UP000257127">
    <property type="component" value="Unassembled WGS sequence"/>
</dbReference>
<comment type="caution">
    <text evidence="1">The sequence shown here is derived from an EMBL/GenBank/DDBJ whole genome shotgun (WGS) entry which is preliminary data.</text>
</comment>